<dbReference type="PANTHER" id="PTHR33221:SF4">
    <property type="entry name" value="HTH-TYPE TRANSCRIPTIONAL REPRESSOR NSRR"/>
    <property type="match status" value="1"/>
</dbReference>
<dbReference type="GO" id="GO:0003700">
    <property type="term" value="F:DNA-binding transcription factor activity"/>
    <property type="evidence" value="ECO:0007669"/>
    <property type="project" value="TreeGrafter"/>
</dbReference>
<keyword evidence="3" id="KW-1185">Reference proteome</keyword>
<dbReference type="Pfam" id="PF02082">
    <property type="entry name" value="Rrf2"/>
    <property type="match status" value="1"/>
</dbReference>
<evidence type="ECO:0000313" key="2">
    <source>
        <dbReference type="EMBL" id="NDY96226.1"/>
    </source>
</evidence>
<keyword evidence="1" id="KW-0238">DNA-binding</keyword>
<reference evidence="2 3" key="1">
    <citation type="submission" date="2020-02" db="EMBL/GenBank/DDBJ databases">
        <authorList>
            <person name="Zhang X.-Y."/>
        </authorList>
    </citation>
    <scope>NUCLEOTIDE SEQUENCE [LARGE SCALE GENOMIC DNA]</scope>
    <source>
        <strain evidence="2 3">C33</strain>
    </source>
</reference>
<evidence type="ECO:0000256" key="1">
    <source>
        <dbReference type="ARBA" id="ARBA00023125"/>
    </source>
</evidence>
<dbReference type="InterPro" id="IPR000944">
    <property type="entry name" value="Tscrpt_reg_Rrf2"/>
</dbReference>
<dbReference type="NCBIfam" id="TIGR00738">
    <property type="entry name" value="rrf2_super"/>
    <property type="match status" value="1"/>
</dbReference>
<dbReference type="InterPro" id="IPR036388">
    <property type="entry name" value="WH-like_DNA-bd_sf"/>
</dbReference>
<dbReference type="PANTHER" id="PTHR33221">
    <property type="entry name" value="WINGED HELIX-TURN-HELIX TRANSCRIPTIONAL REGULATOR, RRF2 FAMILY"/>
    <property type="match status" value="1"/>
</dbReference>
<dbReference type="InterPro" id="IPR036390">
    <property type="entry name" value="WH_DNA-bd_sf"/>
</dbReference>
<dbReference type="GO" id="GO:0005829">
    <property type="term" value="C:cytosol"/>
    <property type="evidence" value="ECO:0007669"/>
    <property type="project" value="TreeGrafter"/>
</dbReference>
<dbReference type="SUPFAM" id="SSF46785">
    <property type="entry name" value="Winged helix' DNA-binding domain"/>
    <property type="match status" value="1"/>
</dbReference>
<protein>
    <submittedName>
        <fullName evidence="2">Rrf2 family transcriptional regulator</fullName>
    </submittedName>
</protein>
<dbReference type="Gene3D" id="1.10.10.10">
    <property type="entry name" value="Winged helix-like DNA-binding domain superfamily/Winged helix DNA-binding domain"/>
    <property type="match status" value="1"/>
</dbReference>
<dbReference type="Proteomes" id="UP000484885">
    <property type="component" value="Unassembled WGS sequence"/>
</dbReference>
<dbReference type="EMBL" id="JAAGSC010000041">
    <property type="protein sequence ID" value="NDY96226.1"/>
    <property type="molecule type" value="Genomic_DNA"/>
</dbReference>
<sequence>MRLTQYTDLGLRLLIYLASTPGQSASLGEIADAYGVSKAHLKKAAQAMAANGLLETRRGKSGGIKLIRDPATVVIGSVVRLLEPDMHLVECMRPNNECVITPVCRLRRVVHEVRAAALKAFDSYTLADIVGEPEQVAQLRELLDISP</sequence>
<dbReference type="RefSeq" id="WP_164211594.1">
    <property type="nucleotide sequence ID" value="NZ_JAAGSC010000041.1"/>
</dbReference>
<proteinExistence type="predicted"/>
<comment type="caution">
    <text evidence="2">The sequence shown here is derived from an EMBL/GenBank/DDBJ whole genome shotgun (WGS) entry which is preliminary data.</text>
</comment>
<accession>A0A845V4W4</accession>
<gene>
    <name evidence="2" type="ORF">G3I74_10830</name>
</gene>
<dbReference type="AlphaFoldDB" id="A0A845V4W4"/>
<dbReference type="GO" id="GO:0003677">
    <property type="term" value="F:DNA binding"/>
    <property type="evidence" value="ECO:0007669"/>
    <property type="project" value="UniProtKB-KW"/>
</dbReference>
<evidence type="ECO:0000313" key="3">
    <source>
        <dbReference type="Proteomes" id="UP000484885"/>
    </source>
</evidence>
<dbReference type="PROSITE" id="PS51197">
    <property type="entry name" value="HTH_RRF2_2"/>
    <property type="match status" value="1"/>
</dbReference>
<organism evidence="2 3">
    <name type="scientific">Wenzhouxiangella limi</name>
    <dbReference type="NCBI Taxonomy" id="2707351"/>
    <lineage>
        <taxon>Bacteria</taxon>
        <taxon>Pseudomonadati</taxon>
        <taxon>Pseudomonadota</taxon>
        <taxon>Gammaproteobacteria</taxon>
        <taxon>Chromatiales</taxon>
        <taxon>Wenzhouxiangellaceae</taxon>
        <taxon>Wenzhouxiangella</taxon>
    </lineage>
</organism>
<name>A0A845V4W4_9GAMM</name>